<dbReference type="RefSeq" id="WP_183897249.1">
    <property type="nucleotide sequence ID" value="NZ_JACIDV010000011.1"/>
</dbReference>
<gene>
    <name evidence="1" type="ORF">GGQ73_003628</name>
</gene>
<comment type="caution">
    <text evidence="1">The sequence shown here is derived from an EMBL/GenBank/DDBJ whole genome shotgun (WGS) entry which is preliminary data.</text>
</comment>
<dbReference type="Proteomes" id="UP000565286">
    <property type="component" value="Unassembled WGS sequence"/>
</dbReference>
<evidence type="ECO:0000313" key="1">
    <source>
        <dbReference type="EMBL" id="MBB3947660.1"/>
    </source>
</evidence>
<dbReference type="AlphaFoldDB" id="A0A7W6G3A4"/>
<dbReference type="EMBL" id="JACIDV010000011">
    <property type="protein sequence ID" value="MBB3947660.1"/>
    <property type="molecule type" value="Genomic_DNA"/>
</dbReference>
<accession>A0A7W6G3A4</accession>
<protein>
    <submittedName>
        <fullName evidence="1">Uncharacterized protein</fullName>
    </submittedName>
</protein>
<proteinExistence type="predicted"/>
<name>A0A7W6G3A4_9HYPH</name>
<reference evidence="1 2" key="1">
    <citation type="submission" date="2020-08" db="EMBL/GenBank/DDBJ databases">
        <title>Genomic Encyclopedia of Type Strains, Phase IV (KMG-IV): sequencing the most valuable type-strain genomes for metagenomic binning, comparative biology and taxonomic classification.</title>
        <authorList>
            <person name="Goeker M."/>
        </authorList>
    </citation>
    <scope>NUCLEOTIDE SEQUENCE [LARGE SCALE GENOMIC DNA]</scope>
    <source>
        <strain evidence="1 2">DSM 26438</strain>
    </source>
</reference>
<evidence type="ECO:0000313" key="2">
    <source>
        <dbReference type="Proteomes" id="UP000565286"/>
    </source>
</evidence>
<keyword evidence="2" id="KW-1185">Reference proteome</keyword>
<organism evidence="1 2">
    <name type="scientific">Rhizobium skierniewicense</name>
    <dbReference type="NCBI Taxonomy" id="984260"/>
    <lineage>
        <taxon>Bacteria</taxon>
        <taxon>Pseudomonadati</taxon>
        <taxon>Pseudomonadota</taxon>
        <taxon>Alphaproteobacteria</taxon>
        <taxon>Hyphomicrobiales</taxon>
        <taxon>Rhizobiaceae</taxon>
        <taxon>Rhizobium/Agrobacterium group</taxon>
        <taxon>Rhizobium</taxon>
    </lineage>
</organism>
<sequence>MSDFDEDVEAKLADLWRTGNEASLGQPLAELFAAKVRLATESVRVVCIANDIHPYGEMFLERLDQLTEGEVSLSCYWNDYIPAPSERNHWGPNFLPDLAPITHQFHDEKGIQVDHIVVFSTDIEEGATVAENLLRTREIVDAGMATVVALTATQDDLISLMEQIQARDNEFELPNILLGLSDGHRMSLAFRSLARSSNDEPPYGETDIPQFVVEKMEAKTARRLGL</sequence>